<name>D3IVF4_PHYED</name>
<reference evidence="1" key="1">
    <citation type="journal article" date="2010" name="J. Integr. Plant Biol.">
        <title>Insights into the bamboo genome: syntenic relationships to rice and sorghum.</title>
        <authorList>
            <person name="Gui Y.J."/>
            <person name="Zhou Y."/>
            <person name="Wang Y."/>
            <person name="Wang S."/>
            <person name="Wang S.Y."/>
            <person name="Hu Y."/>
            <person name="Bo S.P."/>
            <person name="Chen H."/>
            <person name="Zhou C.P."/>
            <person name="Ma N.X."/>
            <person name="Zhang T.Z."/>
            <person name="Fan L.J."/>
        </authorList>
    </citation>
    <scope>NUCLEOTIDE SEQUENCE</scope>
    <source>
        <tissue evidence="1">Shoot</tissue>
    </source>
</reference>
<evidence type="ECO:0000313" key="1">
    <source>
        <dbReference type="EMBL" id="ADB85294.1"/>
    </source>
</evidence>
<proteinExistence type="predicted"/>
<dbReference type="AlphaFoldDB" id="D3IVF4"/>
<organism evidence="1">
    <name type="scientific">Phyllostachys edulis</name>
    <name type="common">Tortoise shell bamboo</name>
    <name type="synonym">Bambusa edulis</name>
    <dbReference type="NCBI Taxonomy" id="38705"/>
    <lineage>
        <taxon>Eukaryota</taxon>
        <taxon>Viridiplantae</taxon>
        <taxon>Streptophyta</taxon>
        <taxon>Embryophyta</taxon>
        <taxon>Tracheophyta</taxon>
        <taxon>Spermatophyta</taxon>
        <taxon>Magnoliopsida</taxon>
        <taxon>Liliopsida</taxon>
        <taxon>Poales</taxon>
        <taxon>Poaceae</taxon>
        <taxon>BOP clade</taxon>
        <taxon>Bambusoideae</taxon>
        <taxon>Arundinarodae</taxon>
        <taxon>Arundinarieae</taxon>
        <taxon>Arundinariinae</taxon>
        <taxon>Phyllostachys</taxon>
    </lineage>
</organism>
<sequence length="61" mass="5718">MAHGGATGAAGAGGGTTAVSVAAHGSVGAGAQQLPVGSVGARPRTGAAVRDLHEHEANRCM</sequence>
<dbReference type="EMBL" id="GQ252822">
    <property type="protein sequence ID" value="ADB85294.1"/>
    <property type="molecule type" value="Genomic_DNA"/>
</dbReference>
<accession>D3IVF4</accession>
<protein>
    <submittedName>
        <fullName evidence="1">Uncharacterized protein</fullName>
    </submittedName>
</protein>